<gene>
    <name evidence="2" type="ORF">MNBD_BACTEROID03-1323</name>
</gene>
<evidence type="ECO:0000313" key="2">
    <source>
        <dbReference type="EMBL" id="VAW12031.1"/>
    </source>
</evidence>
<evidence type="ECO:0000256" key="1">
    <source>
        <dbReference type="SAM" id="MobiDB-lite"/>
    </source>
</evidence>
<name>A0A3B0SZX0_9ZZZZ</name>
<sequence length="363" mass="41849">MQEINKRRRDNISVESAEDDDLLKSFADNLPISGDLRQLLSQTFKLDQVHKPKKPKHKPSSTKPRDKDESEFFNPRRFPSFFKLDTKQKGDKTVIKIPLNGSKTIRFNSDIENQYFDRVEEPGDMKIAVMTHTPNDKTGGDKKGTVNDISDIFSVNRKSPNEGTIKVVFNPTDEVQVGDEVRVRVDLTSPGQVFSEIFWVKISKPLPTQKIKVPKTEEEKIGLPQYILVYEKAPDDGKVKTWDELPFEMDWDTVMYPLLKGDILETIYINMDSHVLKGYKSKIRSLTLEQNQLADRRYISAVYFHTLFLYMINKNRQYQITKTEGDTELDVDLADYLKDVFASHYAAFLLNFDTSELMEGLGS</sequence>
<dbReference type="AlphaFoldDB" id="A0A3B0SZX0"/>
<accession>A0A3B0SZX0</accession>
<dbReference type="EMBL" id="UOEL01000077">
    <property type="protein sequence ID" value="VAW12031.1"/>
    <property type="molecule type" value="Genomic_DNA"/>
</dbReference>
<feature type="compositionally biased region" description="Basic residues" evidence="1">
    <location>
        <begin position="51"/>
        <end position="60"/>
    </location>
</feature>
<proteinExistence type="predicted"/>
<reference evidence="2" key="1">
    <citation type="submission" date="2018-06" db="EMBL/GenBank/DDBJ databases">
        <authorList>
            <person name="Zhirakovskaya E."/>
        </authorList>
    </citation>
    <scope>NUCLEOTIDE SEQUENCE</scope>
</reference>
<protein>
    <submittedName>
        <fullName evidence="2">Uncharacterized protein</fullName>
    </submittedName>
</protein>
<organism evidence="2">
    <name type="scientific">hydrothermal vent metagenome</name>
    <dbReference type="NCBI Taxonomy" id="652676"/>
    <lineage>
        <taxon>unclassified sequences</taxon>
        <taxon>metagenomes</taxon>
        <taxon>ecological metagenomes</taxon>
    </lineage>
</organism>
<feature type="region of interest" description="Disordered" evidence="1">
    <location>
        <begin position="44"/>
        <end position="73"/>
    </location>
</feature>